<organism evidence="1 2">
    <name type="scientific">Acrobeloides nanus</name>
    <dbReference type="NCBI Taxonomy" id="290746"/>
    <lineage>
        <taxon>Eukaryota</taxon>
        <taxon>Metazoa</taxon>
        <taxon>Ecdysozoa</taxon>
        <taxon>Nematoda</taxon>
        <taxon>Chromadorea</taxon>
        <taxon>Rhabditida</taxon>
        <taxon>Tylenchina</taxon>
        <taxon>Cephalobomorpha</taxon>
        <taxon>Cephaloboidea</taxon>
        <taxon>Cephalobidae</taxon>
        <taxon>Acrobeloides</taxon>
    </lineage>
</organism>
<protein>
    <submittedName>
        <fullName evidence="2">Uncharacterized protein</fullName>
    </submittedName>
</protein>
<dbReference type="Proteomes" id="UP000887540">
    <property type="component" value="Unplaced"/>
</dbReference>
<name>A0A914DEU6_9BILA</name>
<evidence type="ECO:0000313" key="1">
    <source>
        <dbReference type="Proteomes" id="UP000887540"/>
    </source>
</evidence>
<reference evidence="2" key="1">
    <citation type="submission" date="2022-11" db="UniProtKB">
        <authorList>
            <consortium name="WormBaseParasite"/>
        </authorList>
    </citation>
    <scope>IDENTIFICATION</scope>
</reference>
<evidence type="ECO:0000313" key="2">
    <source>
        <dbReference type="WBParaSite" id="ACRNAN_scaffold23171.g19026.t1"/>
    </source>
</evidence>
<keyword evidence="1" id="KW-1185">Reference proteome</keyword>
<accession>A0A914DEU6</accession>
<dbReference type="WBParaSite" id="ACRNAN_scaffold23171.g19026.t1">
    <property type="protein sequence ID" value="ACRNAN_scaffold23171.g19026.t1"/>
    <property type="gene ID" value="ACRNAN_scaffold23171.g19026"/>
</dbReference>
<sequence length="110" mass="12848">MVLATKRQARLSNEGYRFVNNLVSVKFEASLTSKWQLEKARKQLEKSIKYIATELEDICLESVVETMEERRTRLELDNETKPEKFCSAWTKDRAGSHQPLHFTPPKVLHL</sequence>
<proteinExistence type="predicted"/>
<dbReference type="AlphaFoldDB" id="A0A914DEU6"/>